<accession>A0A151JJY8</accession>
<dbReference type="EMBL" id="LOMK01000001">
    <property type="protein sequence ID" value="KYN26154.1"/>
    <property type="molecule type" value="Genomic_DNA"/>
</dbReference>
<gene>
    <name evidence="1" type="ORF">AUQ44_13460</name>
</gene>
<reference evidence="2" key="1">
    <citation type="submission" date="2015-12" db="EMBL/GenBank/DDBJ databases">
        <authorList>
            <person name="Tarr C.L."/>
            <person name="Gladney L.M."/>
        </authorList>
    </citation>
    <scope>NUCLEOTIDE SEQUENCE [LARGE SCALE GENOMIC DNA]</scope>
    <source>
        <strain evidence="2">2756-81</strain>
    </source>
</reference>
<dbReference type="AlphaFoldDB" id="A0A151JJY8"/>
<sequence>MLRIIPIALRWSIMKTAIKVSLVVGTLLNLINQGEALFSNTEIAWGQVLLNYFVPYCVSSYSAAKTQMDKERSV</sequence>
<organism evidence="1 2">
    <name type="scientific">Vibrio cidicii</name>
    <dbReference type="NCBI Taxonomy" id="1763883"/>
    <lineage>
        <taxon>Bacteria</taxon>
        <taxon>Pseudomonadati</taxon>
        <taxon>Pseudomonadota</taxon>
        <taxon>Gammaproteobacteria</taxon>
        <taxon>Vibrionales</taxon>
        <taxon>Vibrionaceae</taxon>
        <taxon>Vibrio</taxon>
    </lineage>
</organism>
<proteinExistence type="predicted"/>
<name>A0A151JJY8_9VIBR</name>
<protein>
    <recommendedName>
        <fullName evidence="3">Phosphoenolpyruvate protein kinase</fullName>
    </recommendedName>
</protein>
<dbReference type="NCBIfam" id="NF038050">
    <property type="entry name" value="NrtS"/>
    <property type="match status" value="1"/>
</dbReference>
<evidence type="ECO:0008006" key="3">
    <source>
        <dbReference type="Google" id="ProtNLM"/>
    </source>
</evidence>
<evidence type="ECO:0000313" key="2">
    <source>
        <dbReference type="Proteomes" id="UP000075349"/>
    </source>
</evidence>
<dbReference type="InterPro" id="IPR047700">
    <property type="entry name" value="NrtS-like"/>
</dbReference>
<evidence type="ECO:0000313" key="1">
    <source>
        <dbReference type="EMBL" id="KYN26154.1"/>
    </source>
</evidence>
<comment type="caution">
    <text evidence="1">The sequence shown here is derived from an EMBL/GenBank/DDBJ whole genome shotgun (WGS) entry which is preliminary data.</text>
</comment>
<dbReference type="Proteomes" id="UP000075349">
    <property type="component" value="Unassembled WGS sequence"/>
</dbReference>